<evidence type="ECO:0000313" key="13">
    <source>
        <dbReference type="EMBL" id="NYE84524.1"/>
    </source>
</evidence>
<dbReference type="SUPFAM" id="SSF56935">
    <property type="entry name" value="Porins"/>
    <property type="match status" value="1"/>
</dbReference>
<keyword evidence="5" id="KW-0812">Transmembrane</keyword>
<evidence type="ECO:0000256" key="4">
    <source>
        <dbReference type="ARBA" id="ARBA00022452"/>
    </source>
</evidence>
<gene>
    <name evidence="13" type="ORF">FHW18_003795</name>
</gene>
<dbReference type="Gene3D" id="2.40.160.10">
    <property type="entry name" value="Porin"/>
    <property type="match status" value="1"/>
</dbReference>
<evidence type="ECO:0000256" key="8">
    <source>
        <dbReference type="ARBA" id="ARBA00023114"/>
    </source>
</evidence>
<dbReference type="GO" id="GO:0015288">
    <property type="term" value="F:porin activity"/>
    <property type="evidence" value="ECO:0007669"/>
    <property type="project" value="UniProtKB-KW"/>
</dbReference>
<dbReference type="PANTHER" id="PTHR34501:SF9">
    <property type="entry name" value="MAJOR OUTER MEMBRANE PROTEIN P.IA"/>
    <property type="match status" value="1"/>
</dbReference>
<evidence type="ECO:0000313" key="14">
    <source>
        <dbReference type="Proteomes" id="UP000542125"/>
    </source>
</evidence>
<keyword evidence="3" id="KW-0813">Transport</keyword>
<evidence type="ECO:0000256" key="2">
    <source>
        <dbReference type="ARBA" id="ARBA00011233"/>
    </source>
</evidence>
<dbReference type="InterPro" id="IPR002299">
    <property type="entry name" value="Porin_Neis"/>
</dbReference>
<organism evidence="13 14">
    <name type="scientific">Pigmentiphaga litoralis</name>
    <dbReference type="NCBI Taxonomy" id="516702"/>
    <lineage>
        <taxon>Bacteria</taxon>
        <taxon>Pseudomonadati</taxon>
        <taxon>Pseudomonadota</taxon>
        <taxon>Betaproteobacteria</taxon>
        <taxon>Burkholderiales</taxon>
        <taxon>Alcaligenaceae</taxon>
        <taxon>Pigmentiphaga</taxon>
    </lineage>
</organism>
<keyword evidence="14" id="KW-1185">Reference proteome</keyword>
<dbReference type="GO" id="GO:0009279">
    <property type="term" value="C:cell outer membrane"/>
    <property type="evidence" value="ECO:0007669"/>
    <property type="project" value="UniProtKB-SubCell"/>
</dbReference>
<comment type="caution">
    <text evidence="13">The sequence shown here is derived from an EMBL/GenBank/DDBJ whole genome shotgun (WGS) entry which is preliminary data.</text>
</comment>
<keyword evidence="8" id="KW-0626">Porin</keyword>
<dbReference type="Pfam" id="PF13609">
    <property type="entry name" value="Porin_4"/>
    <property type="match status" value="1"/>
</dbReference>
<dbReference type="InterPro" id="IPR033900">
    <property type="entry name" value="Gram_neg_porin_domain"/>
</dbReference>
<dbReference type="RefSeq" id="WP_179588202.1">
    <property type="nucleotide sequence ID" value="NZ_JACBYR010000001.1"/>
</dbReference>
<dbReference type="EMBL" id="JACBYR010000001">
    <property type="protein sequence ID" value="NYE84524.1"/>
    <property type="molecule type" value="Genomic_DNA"/>
</dbReference>
<evidence type="ECO:0000256" key="5">
    <source>
        <dbReference type="ARBA" id="ARBA00022692"/>
    </source>
</evidence>
<evidence type="ECO:0000259" key="12">
    <source>
        <dbReference type="Pfam" id="PF13609"/>
    </source>
</evidence>
<keyword evidence="9" id="KW-0472">Membrane</keyword>
<keyword evidence="10" id="KW-0998">Cell outer membrane</keyword>
<dbReference type="CDD" id="cd00342">
    <property type="entry name" value="gram_neg_porins"/>
    <property type="match status" value="1"/>
</dbReference>
<keyword evidence="4" id="KW-1134">Transmembrane beta strand</keyword>
<feature type="domain" description="Porin" evidence="12">
    <location>
        <begin position="7"/>
        <end position="343"/>
    </location>
</feature>
<evidence type="ECO:0000256" key="10">
    <source>
        <dbReference type="ARBA" id="ARBA00023237"/>
    </source>
</evidence>
<evidence type="ECO:0000256" key="3">
    <source>
        <dbReference type="ARBA" id="ARBA00022448"/>
    </source>
</evidence>
<protein>
    <submittedName>
        <fullName evidence="13">Putative porin</fullName>
    </submittedName>
</protein>
<evidence type="ECO:0000256" key="9">
    <source>
        <dbReference type="ARBA" id="ARBA00023136"/>
    </source>
</evidence>
<accession>A0A7Y9LM18</accession>
<dbReference type="InterPro" id="IPR050298">
    <property type="entry name" value="Gram-neg_bact_OMP"/>
</dbReference>
<dbReference type="InterPro" id="IPR023614">
    <property type="entry name" value="Porin_dom_sf"/>
</dbReference>
<dbReference type="AlphaFoldDB" id="A0A7Y9LM18"/>
<keyword evidence="6 11" id="KW-0732">Signal</keyword>
<feature type="chain" id="PRO_5030671427" evidence="11">
    <location>
        <begin position="21"/>
        <end position="367"/>
    </location>
</feature>
<evidence type="ECO:0000256" key="11">
    <source>
        <dbReference type="SAM" id="SignalP"/>
    </source>
</evidence>
<dbReference type="PRINTS" id="PR00184">
    <property type="entry name" value="NEISSPPORIN"/>
</dbReference>
<feature type="signal peptide" evidence="11">
    <location>
        <begin position="1"/>
        <end position="20"/>
    </location>
</feature>
<dbReference type="PANTHER" id="PTHR34501">
    <property type="entry name" value="PROTEIN YDDL-RELATED"/>
    <property type="match status" value="1"/>
</dbReference>
<evidence type="ECO:0000256" key="6">
    <source>
        <dbReference type="ARBA" id="ARBA00022729"/>
    </source>
</evidence>
<reference evidence="13 14" key="1">
    <citation type="submission" date="2020-07" db="EMBL/GenBank/DDBJ databases">
        <title>Genomic Encyclopedia of Type Strains, Phase IV (KMG-V): Genome sequencing to study the core and pangenomes of soil and plant-associated prokaryotes.</title>
        <authorList>
            <person name="Whitman W."/>
        </authorList>
    </citation>
    <scope>NUCLEOTIDE SEQUENCE [LARGE SCALE GENOMIC DNA]</scope>
    <source>
        <strain evidence="13 14">SAS40</strain>
    </source>
</reference>
<evidence type="ECO:0000256" key="7">
    <source>
        <dbReference type="ARBA" id="ARBA00023065"/>
    </source>
</evidence>
<dbReference type="GO" id="GO:0006811">
    <property type="term" value="P:monoatomic ion transport"/>
    <property type="evidence" value="ECO:0007669"/>
    <property type="project" value="UniProtKB-KW"/>
</dbReference>
<comment type="subunit">
    <text evidence="2">Homotrimer.</text>
</comment>
<dbReference type="Proteomes" id="UP000542125">
    <property type="component" value="Unassembled WGS sequence"/>
</dbReference>
<name>A0A7Y9LM18_9BURK</name>
<proteinExistence type="predicted"/>
<sequence length="367" mass="39002">MKKTLLAAALLAGFAGAANAQSNVTLYGIADVGFLNDKTEGSKARNGIDSGLGAQSRWGIRGSEDIGNGLKAIFQLESGFDIDTGVSTQQNRLFGRYAFVGLESARAGRLTLGRTTNLGFMWAAGIVNPFGLSYSRSSIGTTFGYNQGDFGAGSRVNNSAYYYSPVIAGFQGAVGYSFQAGQGTVNEQEVAGNGNNNRLIDVGLKYENGPLKGVATYSYANLSDANQALNGGEKPQNLIVGASYDFGVVAAYAGWSHMKNPLNNVGGALVSPTGANYTNNFAGLYGNDNAYTVGLSAPLGAGKVMAAYQKTTKSEIDGYAVGYVYDLSKRTNVYAFFNDYDQRQFVTRTNYTDVSRRQLAFGLQHKF</sequence>
<evidence type="ECO:0000256" key="1">
    <source>
        <dbReference type="ARBA" id="ARBA00004571"/>
    </source>
</evidence>
<comment type="subcellular location">
    <subcellularLocation>
        <location evidence="1">Cell outer membrane</location>
        <topology evidence="1">Multi-pass membrane protein</topology>
    </subcellularLocation>
</comment>
<keyword evidence="7" id="KW-0406">Ion transport</keyword>
<dbReference type="GO" id="GO:0046930">
    <property type="term" value="C:pore complex"/>
    <property type="evidence" value="ECO:0007669"/>
    <property type="project" value="UniProtKB-KW"/>
</dbReference>